<dbReference type="AlphaFoldDB" id="A0A086TCH0"/>
<name>A0A086TCH0_HAPC1</name>
<evidence type="ECO:0000313" key="1">
    <source>
        <dbReference type="EMBL" id="KFH47052.1"/>
    </source>
</evidence>
<proteinExistence type="predicted"/>
<evidence type="ECO:0000313" key="2">
    <source>
        <dbReference type="Proteomes" id="UP000029964"/>
    </source>
</evidence>
<accession>A0A086TCH0</accession>
<dbReference type="Proteomes" id="UP000029964">
    <property type="component" value="Unassembled WGS sequence"/>
</dbReference>
<dbReference type="HOGENOM" id="CLU_915168_0_0_1"/>
<organism evidence="1 2">
    <name type="scientific">Hapsidospora chrysogenum (strain ATCC 11550 / CBS 779.69 / DSM 880 / IAM 14645 / JCM 23072 / IMI 49137)</name>
    <name type="common">Acremonium chrysogenum</name>
    <dbReference type="NCBI Taxonomy" id="857340"/>
    <lineage>
        <taxon>Eukaryota</taxon>
        <taxon>Fungi</taxon>
        <taxon>Dikarya</taxon>
        <taxon>Ascomycota</taxon>
        <taxon>Pezizomycotina</taxon>
        <taxon>Sordariomycetes</taxon>
        <taxon>Hypocreomycetidae</taxon>
        <taxon>Hypocreales</taxon>
        <taxon>Bionectriaceae</taxon>
        <taxon>Hapsidospora</taxon>
    </lineage>
</organism>
<gene>
    <name evidence="1" type="ORF">ACRE_021840</name>
</gene>
<keyword evidence="2" id="KW-1185">Reference proteome</keyword>
<comment type="caution">
    <text evidence="1">The sequence shown here is derived from an EMBL/GenBank/DDBJ whole genome shotgun (WGS) entry which is preliminary data.</text>
</comment>
<reference evidence="2" key="1">
    <citation type="journal article" date="2014" name="Genome Announc.">
        <title>Genome sequence and annotation of Acremonium chrysogenum, producer of the beta-lactam antibiotic cephalosporin C.</title>
        <authorList>
            <person name="Terfehr D."/>
            <person name="Dahlmann T.A."/>
            <person name="Specht T."/>
            <person name="Zadra I."/>
            <person name="Kuernsteiner H."/>
            <person name="Kueck U."/>
        </authorList>
    </citation>
    <scope>NUCLEOTIDE SEQUENCE [LARGE SCALE GENOMIC DNA]</scope>
    <source>
        <strain evidence="2">ATCC 11550 / CBS 779.69 / DSM 880 / IAM 14645 / JCM 23072 / IMI 49137</strain>
    </source>
</reference>
<dbReference type="EMBL" id="JPKY01000013">
    <property type="protein sequence ID" value="KFH47052.1"/>
    <property type="molecule type" value="Genomic_DNA"/>
</dbReference>
<protein>
    <submittedName>
        <fullName evidence="1">Uncharacterized protein</fullName>
    </submittedName>
</protein>
<sequence>MASGSGYLSQTSDDVALLEFRARDDKSIPHHEPESHTRLGVFQRNGKWIDPSSLRLYQAIELAVFHPLYESSLRKYFYLGLAEDKKTGDAYLAFITEKTSGGKGPPSRGRGWAVESLAVYPYPENVVKYLNPTEIVLLEHPEPEVYIWGMEYQSPENQLSACAQANLVTTLRHLTADHPELYDNLCQYSLVEGQSLAALEDETEMMLRRGLARKGADNCHDKKCPFLARLRDAMRQQRLHRKRANLQPGGGVREGLVSPVTHGKVIPSGGLCDFTTGPGVVVFVPSKHRLDQFTARTDNTTSRT</sequence>